<evidence type="ECO:0000256" key="7">
    <source>
        <dbReference type="RuleBase" id="RU363034"/>
    </source>
</evidence>
<sequence>MIRLLLTLILSANILQSWIFVESSGDECSINTECKLLRQCPEIIKKFRQLRNVPYCKVGEGSVYVCCPVPPRPYVPKKDDDQRIVRECKSYQNSRKTCDKSLIVGGKNADPKEFPFMALLMYVNGAQRTILCGGSLISNRYVLTAAHCFYVPNEPNIVRLGELDYNTSEDDASPVDFSLDSYHIHEEYDDDTRFHDIAVVKLNATVQYNDYILPACLPLVDGRSFPQFLATGFGAVKNFGNSASHLQKVKLDNFSDELCQSKIDKAVVSINTTIQMCAGSFYYERDTCTGDSGGPLFVDHPDYNCLFLVLGVTSYGEGGCANKGLPAFYTRIQVYVKWIEKIVWP</sequence>
<evidence type="ECO:0000256" key="6">
    <source>
        <dbReference type="ARBA" id="ARBA00024195"/>
    </source>
</evidence>
<evidence type="ECO:0000256" key="2">
    <source>
        <dbReference type="ARBA" id="ARBA00022837"/>
    </source>
</evidence>
<feature type="domain" description="Peptidase S1" evidence="9">
    <location>
        <begin position="103"/>
        <end position="344"/>
    </location>
</feature>
<comment type="similarity">
    <text evidence="6">Belongs to the peptidase S1 family. CLIP subfamily.</text>
</comment>
<keyword evidence="3" id="KW-0865">Zymogen</keyword>
<reference evidence="10" key="1">
    <citation type="submission" date="2012-08" db="EMBL/GenBank/DDBJ databases">
        <title>Transcriptome of adult Musca domestica launches a platform for comparative house fly gene expression and characterization of differential gene expression among resistant and susceptible house flies.</title>
        <authorList>
            <person name="Liu N."/>
            <person name="Zhang L."/>
            <person name="Li M."/>
            <person name="Reid W."/>
        </authorList>
    </citation>
    <scope>NUCLEOTIDE SEQUENCE</scope>
    <source>
        <strain evidence="10">ALHF</strain>
        <tissue evidence="10">Whole body</tissue>
    </source>
</reference>
<dbReference type="PROSITE" id="PS00135">
    <property type="entry name" value="TRYPSIN_SER"/>
    <property type="match status" value="1"/>
</dbReference>
<dbReference type="GO" id="GO:0006508">
    <property type="term" value="P:proteolysis"/>
    <property type="evidence" value="ECO:0007669"/>
    <property type="project" value="UniProtKB-KW"/>
</dbReference>
<dbReference type="MEROPS" id="S01.B29"/>
<evidence type="ECO:0000256" key="3">
    <source>
        <dbReference type="ARBA" id="ARBA00023145"/>
    </source>
</evidence>
<evidence type="ECO:0000313" key="10">
    <source>
        <dbReference type="EMBL" id="AFP60810.1"/>
    </source>
</evidence>
<evidence type="ECO:0000256" key="4">
    <source>
        <dbReference type="ARBA" id="ARBA00023157"/>
    </source>
</evidence>
<dbReference type="STRING" id="7370.T1PBN9"/>
<keyword evidence="1 8" id="KW-0732">Signal</keyword>
<dbReference type="FunFam" id="2.40.10.10:FF:000028">
    <property type="entry name" value="Serine protease easter"/>
    <property type="match status" value="1"/>
</dbReference>
<keyword evidence="2" id="KW-0106">Calcium</keyword>
<evidence type="ECO:0000256" key="5">
    <source>
        <dbReference type="ARBA" id="ARBA00023180"/>
    </source>
</evidence>
<dbReference type="PANTHER" id="PTHR24256">
    <property type="entry name" value="TRYPTASE-RELATED"/>
    <property type="match status" value="1"/>
</dbReference>
<dbReference type="CDD" id="cd00190">
    <property type="entry name" value="Tryp_SPc"/>
    <property type="match status" value="1"/>
</dbReference>
<proteinExistence type="evidence at transcript level"/>
<evidence type="ECO:0000313" key="12">
    <source>
        <dbReference type="Proteomes" id="UP001652621"/>
    </source>
</evidence>
<dbReference type="Proteomes" id="UP001652621">
    <property type="component" value="Unplaced"/>
</dbReference>
<dbReference type="SUPFAM" id="SSF50494">
    <property type="entry name" value="Trypsin-like serine proteases"/>
    <property type="match status" value="1"/>
</dbReference>
<dbReference type="InterPro" id="IPR033116">
    <property type="entry name" value="TRYPSIN_SER"/>
</dbReference>
<dbReference type="KEGG" id="mde:101899872"/>
<accession>T1PBN9</accession>
<dbReference type="eggNOG" id="KOG3627">
    <property type="taxonomic scope" value="Eukaryota"/>
</dbReference>
<dbReference type="AlphaFoldDB" id="T1PBN9"/>
<reference evidence="13" key="3">
    <citation type="submission" date="2025-04" db="UniProtKB">
        <authorList>
            <consortium name="RefSeq"/>
        </authorList>
    </citation>
    <scope>IDENTIFICATION</scope>
    <source>
        <strain evidence="13">Aabys</strain>
    </source>
</reference>
<protein>
    <submittedName>
        <fullName evidence="13">Serine protease snake</fullName>
    </submittedName>
    <submittedName>
        <fullName evidence="10">Trypsin</fullName>
    </submittedName>
</protein>
<evidence type="ECO:0000256" key="8">
    <source>
        <dbReference type="SAM" id="SignalP"/>
    </source>
</evidence>
<dbReference type="InterPro" id="IPR001254">
    <property type="entry name" value="Trypsin_dom"/>
</dbReference>
<evidence type="ECO:0000256" key="1">
    <source>
        <dbReference type="ARBA" id="ARBA00022729"/>
    </source>
</evidence>
<keyword evidence="5" id="KW-0325">Glycoprotein</keyword>
<dbReference type="PRINTS" id="PR00722">
    <property type="entry name" value="CHYMOTRYPSIN"/>
</dbReference>
<dbReference type="Gene3D" id="2.40.10.10">
    <property type="entry name" value="Trypsin-like serine proteases"/>
    <property type="match status" value="2"/>
</dbReference>
<dbReference type="InterPro" id="IPR001314">
    <property type="entry name" value="Peptidase_S1A"/>
</dbReference>
<evidence type="ECO:0000313" key="13">
    <source>
        <dbReference type="RefSeq" id="XP_005186096.1"/>
    </source>
</evidence>
<dbReference type="SMART" id="SM00020">
    <property type="entry name" value="Tryp_SPc"/>
    <property type="match status" value="1"/>
</dbReference>
<dbReference type="EMBL" id="KA646181">
    <property type="protein sequence ID" value="AFP60810.1"/>
    <property type="molecule type" value="mRNA"/>
</dbReference>
<reference evidence="11" key="2">
    <citation type="submission" date="2021-01" db="UniProtKB">
        <authorList>
            <consortium name="EnsemblMetazoa"/>
        </authorList>
    </citation>
    <scope>IDENTIFICATION</scope>
    <source>
        <strain evidence="11">Aabys</strain>
    </source>
</reference>
<keyword evidence="4" id="KW-1015">Disulfide bond</keyword>
<dbReference type="PROSITE" id="PS00134">
    <property type="entry name" value="TRYPSIN_HIS"/>
    <property type="match status" value="1"/>
</dbReference>
<dbReference type="PROSITE" id="PS50240">
    <property type="entry name" value="TRYPSIN_DOM"/>
    <property type="match status" value="1"/>
</dbReference>
<keyword evidence="12" id="KW-1185">Reference proteome</keyword>
<dbReference type="RefSeq" id="XP_005186096.1">
    <property type="nucleotide sequence ID" value="XM_005186039.3"/>
</dbReference>
<evidence type="ECO:0000259" key="9">
    <source>
        <dbReference type="PROSITE" id="PS50240"/>
    </source>
</evidence>
<keyword evidence="7" id="KW-0720">Serine protease</keyword>
<organism evidence="10">
    <name type="scientific">Musca domestica</name>
    <name type="common">House fly</name>
    <dbReference type="NCBI Taxonomy" id="7370"/>
    <lineage>
        <taxon>Eukaryota</taxon>
        <taxon>Metazoa</taxon>
        <taxon>Ecdysozoa</taxon>
        <taxon>Arthropoda</taxon>
        <taxon>Hexapoda</taxon>
        <taxon>Insecta</taxon>
        <taxon>Pterygota</taxon>
        <taxon>Neoptera</taxon>
        <taxon>Endopterygota</taxon>
        <taxon>Diptera</taxon>
        <taxon>Brachycera</taxon>
        <taxon>Muscomorpha</taxon>
        <taxon>Muscoidea</taxon>
        <taxon>Muscidae</taxon>
        <taxon>Musca</taxon>
    </lineage>
</organism>
<dbReference type="InterPro" id="IPR043504">
    <property type="entry name" value="Peptidase_S1_PA_chymotrypsin"/>
</dbReference>
<feature type="signal peptide" evidence="8">
    <location>
        <begin position="1"/>
        <end position="25"/>
    </location>
</feature>
<dbReference type="InterPro" id="IPR051487">
    <property type="entry name" value="Ser/Thr_Proteases_Immune/Dev"/>
</dbReference>
<keyword evidence="7" id="KW-0378">Hydrolase</keyword>
<dbReference type="VEuPathDB" id="VectorBase:MDOMA2_001129"/>
<dbReference type="OrthoDB" id="6339452at2759"/>
<feature type="chain" id="PRO_5014313745" evidence="8">
    <location>
        <begin position="26"/>
        <end position="345"/>
    </location>
</feature>
<dbReference type="GO" id="GO:0004252">
    <property type="term" value="F:serine-type endopeptidase activity"/>
    <property type="evidence" value="ECO:0007669"/>
    <property type="project" value="InterPro"/>
</dbReference>
<dbReference type="Pfam" id="PF00089">
    <property type="entry name" value="Trypsin"/>
    <property type="match status" value="1"/>
</dbReference>
<dbReference type="InterPro" id="IPR009003">
    <property type="entry name" value="Peptidase_S1_PA"/>
</dbReference>
<evidence type="ECO:0000313" key="11">
    <source>
        <dbReference type="EnsemblMetazoa" id="MDOA006454-PA"/>
    </source>
</evidence>
<dbReference type="VEuPathDB" id="VectorBase:MDOA006454"/>
<dbReference type="EnsemblMetazoa" id="MDOA006454-RA">
    <property type="protein sequence ID" value="MDOA006454-PA"/>
    <property type="gene ID" value="MDOA006454"/>
</dbReference>
<keyword evidence="7 13" id="KW-0645">Protease</keyword>
<dbReference type="InterPro" id="IPR018114">
    <property type="entry name" value="TRYPSIN_HIS"/>
</dbReference>
<gene>
    <name evidence="13" type="primary">LOC101899872</name>
    <name evidence="11" type="synonym">101899872</name>
</gene>
<name>T1PBN9_MUSDO</name>
<dbReference type="GeneID" id="101899872"/>